<comment type="catalytic activity">
    <reaction evidence="6">
        <text>4 Fe(II)-[cytochrome c] + O2 + 8 H(+)(in) = 4 Fe(III)-[cytochrome c] + 2 H2O + 4 H(+)(out)</text>
        <dbReference type="Rhea" id="RHEA:11436"/>
        <dbReference type="Rhea" id="RHEA-COMP:10350"/>
        <dbReference type="Rhea" id="RHEA-COMP:14399"/>
        <dbReference type="ChEBI" id="CHEBI:15377"/>
        <dbReference type="ChEBI" id="CHEBI:15378"/>
        <dbReference type="ChEBI" id="CHEBI:15379"/>
        <dbReference type="ChEBI" id="CHEBI:29033"/>
        <dbReference type="ChEBI" id="CHEBI:29034"/>
        <dbReference type="EC" id="7.1.1.9"/>
    </reaction>
</comment>
<dbReference type="PANTHER" id="PTHR42838:SF2">
    <property type="entry name" value="NITROUS-OXIDE REDUCTASE"/>
    <property type="match status" value="1"/>
</dbReference>
<evidence type="ECO:0000313" key="9">
    <source>
        <dbReference type="EMBL" id="MFD2215809.1"/>
    </source>
</evidence>
<dbReference type="Gene3D" id="2.60.40.420">
    <property type="entry name" value="Cupredoxins - blue copper proteins"/>
    <property type="match status" value="1"/>
</dbReference>
<dbReference type="Proteomes" id="UP001597318">
    <property type="component" value="Unassembled WGS sequence"/>
</dbReference>
<keyword evidence="7" id="KW-0812">Transmembrane</keyword>
<evidence type="ECO:0000313" key="10">
    <source>
        <dbReference type="Proteomes" id="UP001597318"/>
    </source>
</evidence>
<dbReference type="InterPro" id="IPR034214">
    <property type="entry name" value="Ba3_CcO_II_C"/>
</dbReference>
<keyword evidence="7" id="KW-1133">Transmembrane helix</keyword>
<name>A0ABW5C3J2_9BACI</name>
<comment type="subcellular location">
    <subcellularLocation>
        <location evidence="1">Cell envelope</location>
    </subcellularLocation>
</comment>
<comment type="caution">
    <text evidence="9">The sequence shown here is derived from an EMBL/GenBank/DDBJ whole genome shotgun (WGS) entry which is preliminary data.</text>
</comment>
<dbReference type="PROSITE" id="PS00078">
    <property type="entry name" value="COX2"/>
    <property type="match status" value="1"/>
</dbReference>
<organism evidence="9 10">
    <name type="scientific">Metabacillus endolithicus</name>
    <dbReference type="NCBI Taxonomy" id="1535204"/>
    <lineage>
        <taxon>Bacteria</taxon>
        <taxon>Bacillati</taxon>
        <taxon>Bacillota</taxon>
        <taxon>Bacilli</taxon>
        <taxon>Bacillales</taxon>
        <taxon>Bacillaceae</taxon>
        <taxon>Metabacillus</taxon>
    </lineage>
</organism>
<reference evidence="10" key="1">
    <citation type="journal article" date="2019" name="Int. J. Syst. Evol. Microbiol.">
        <title>The Global Catalogue of Microorganisms (GCM) 10K type strain sequencing project: providing services to taxonomists for standard genome sequencing and annotation.</title>
        <authorList>
            <consortium name="The Broad Institute Genomics Platform"/>
            <consortium name="The Broad Institute Genome Sequencing Center for Infectious Disease"/>
            <person name="Wu L."/>
            <person name="Ma J."/>
        </authorList>
    </citation>
    <scope>NUCLEOTIDE SEQUENCE [LARGE SCALE GENOMIC DNA]</scope>
    <source>
        <strain evidence="10">CGMCC 1.15474</strain>
    </source>
</reference>
<dbReference type="PANTHER" id="PTHR42838">
    <property type="entry name" value="CYTOCHROME C OXIDASE SUBUNIT II"/>
    <property type="match status" value="1"/>
</dbReference>
<evidence type="ECO:0000256" key="6">
    <source>
        <dbReference type="ARBA" id="ARBA00047816"/>
    </source>
</evidence>
<dbReference type="InterPro" id="IPR051403">
    <property type="entry name" value="NosZ/Cyto_c_oxidase_sub2"/>
</dbReference>
<dbReference type="EMBL" id="JBHUIK010000005">
    <property type="protein sequence ID" value="MFD2215809.1"/>
    <property type="molecule type" value="Genomic_DNA"/>
</dbReference>
<keyword evidence="7" id="KW-0472">Membrane</keyword>
<feature type="transmembrane region" description="Helical" evidence="7">
    <location>
        <begin position="9"/>
        <end position="32"/>
    </location>
</feature>
<feature type="domain" description="Cytochrome oxidase subunit II copper A binding" evidence="8">
    <location>
        <begin position="62"/>
        <end position="156"/>
    </location>
</feature>
<dbReference type="SUPFAM" id="SSF49503">
    <property type="entry name" value="Cupredoxins"/>
    <property type="match status" value="1"/>
</dbReference>
<proteinExistence type="predicted"/>
<evidence type="ECO:0000256" key="2">
    <source>
        <dbReference type="ARBA" id="ARBA00022723"/>
    </source>
</evidence>
<protein>
    <recommendedName>
        <fullName evidence="5">Cytochrome aa3 subunit 2</fullName>
    </recommendedName>
</protein>
<dbReference type="InterPro" id="IPR002429">
    <property type="entry name" value="CcO_II-like_C"/>
</dbReference>
<keyword evidence="10" id="KW-1185">Reference proteome</keyword>
<dbReference type="RefSeq" id="WP_231308148.1">
    <property type="nucleotide sequence ID" value="NZ_CP095550.1"/>
</dbReference>
<evidence type="ECO:0000259" key="8">
    <source>
        <dbReference type="PROSITE" id="PS50857"/>
    </source>
</evidence>
<dbReference type="Pfam" id="PF00116">
    <property type="entry name" value="COX2"/>
    <property type="match status" value="1"/>
</dbReference>
<keyword evidence="3" id="KW-0186">Copper</keyword>
<evidence type="ECO:0000256" key="5">
    <source>
        <dbReference type="ARBA" id="ARBA00031399"/>
    </source>
</evidence>
<evidence type="ECO:0000256" key="1">
    <source>
        <dbReference type="ARBA" id="ARBA00004196"/>
    </source>
</evidence>
<dbReference type="InterPro" id="IPR008972">
    <property type="entry name" value="Cupredoxin"/>
</dbReference>
<keyword evidence="2" id="KW-0479">Metal-binding</keyword>
<gene>
    <name evidence="9" type="ORF">ACFSKK_19170</name>
</gene>
<dbReference type="InterPro" id="IPR001505">
    <property type="entry name" value="Copper_CuA"/>
</dbReference>
<accession>A0ABW5C3J2</accession>
<evidence type="ECO:0000256" key="4">
    <source>
        <dbReference type="ARBA" id="ARBA00024688"/>
    </source>
</evidence>
<dbReference type="CDD" id="cd13913">
    <property type="entry name" value="ba3_CcO_II_C"/>
    <property type="match status" value="1"/>
</dbReference>
<comment type="function">
    <text evidence="4">Subunits I and II form the functional core of the enzyme complex. Electrons originating in cytochrome c are transferred via heme a and Cu(A) to the binuclear center formed by heme a3 and Cu(B).</text>
</comment>
<evidence type="ECO:0000256" key="3">
    <source>
        <dbReference type="ARBA" id="ARBA00023008"/>
    </source>
</evidence>
<dbReference type="PRINTS" id="PR01166">
    <property type="entry name" value="CYCOXIDASEII"/>
</dbReference>
<evidence type="ECO:0000256" key="7">
    <source>
        <dbReference type="SAM" id="Phobius"/>
    </source>
</evidence>
<dbReference type="PROSITE" id="PS50857">
    <property type="entry name" value="COX2_CUA"/>
    <property type="match status" value="1"/>
</dbReference>
<sequence length="156" mass="17339">MHFHKFEKIWLGFGIISLVLFLSIIGVTAFAFNHHPSGGMDTIDPDKVEQTAPFDNPGVHQIDDNTYEVIIVAKAFGYDPAEIKVPVGKKVVFKVASTDVTHSFSIAKTNVNMMVVPGQINTKEYTFDEAGQYLVICNEYCGTGHHFMKTTIEVVE</sequence>